<dbReference type="GO" id="GO:0008893">
    <property type="term" value="F:guanosine-3',5'-bis(diphosphate) 3'-diphosphatase activity"/>
    <property type="evidence" value="ECO:0007669"/>
    <property type="project" value="TreeGrafter"/>
</dbReference>
<comment type="similarity">
    <text evidence="4">Belongs to the Nudix hydrolase family. RppH subfamily.</text>
</comment>
<accession>A0AAF1KS05</accession>
<evidence type="ECO:0000256" key="1">
    <source>
        <dbReference type="ARBA" id="ARBA00001936"/>
    </source>
</evidence>
<evidence type="ECO:0000256" key="3">
    <source>
        <dbReference type="ARBA" id="ARBA00022801"/>
    </source>
</evidence>
<dbReference type="EC" id="3.6.1.-" evidence="4"/>
<organism evidence="6 7">
    <name type="scientific">Rhizobium tumorigenes</name>
    <dbReference type="NCBI Taxonomy" id="2041385"/>
    <lineage>
        <taxon>Bacteria</taxon>
        <taxon>Pseudomonadati</taxon>
        <taxon>Pseudomonadota</taxon>
        <taxon>Alphaproteobacteria</taxon>
        <taxon>Hyphomicrobiales</taxon>
        <taxon>Rhizobiaceae</taxon>
        <taxon>Rhizobium/Agrobacterium group</taxon>
        <taxon>Rhizobium</taxon>
    </lineage>
</organism>
<dbReference type="InterPro" id="IPR022927">
    <property type="entry name" value="RppH"/>
</dbReference>
<dbReference type="Pfam" id="PF00293">
    <property type="entry name" value="NUDIX"/>
    <property type="match status" value="1"/>
</dbReference>
<dbReference type="PROSITE" id="PS51462">
    <property type="entry name" value="NUDIX"/>
    <property type="match status" value="1"/>
</dbReference>
<dbReference type="RefSeq" id="WP_111222092.1">
    <property type="nucleotide sequence ID" value="NZ_CP117255.1"/>
</dbReference>
<dbReference type="EMBL" id="CP117255">
    <property type="protein sequence ID" value="WFR97317.1"/>
    <property type="molecule type" value="Genomic_DNA"/>
</dbReference>
<dbReference type="GO" id="GO:0006753">
    <property type="term" value="P:nucleoside phosphate metabolic process"/>
    <property type="evidence" value="ECO:0007669"/>
    <property type="project" value="TreeGrafter"/>
</dbReference>
<evidence type="ECO:0000313" key="7">
    <source>
        <dbReference type="Proteomes" id="UP000249499"/>
    </source>
</evidence>
<dbReference type="GO" id="GO:0034432">
    <property type="term" value="F:bis(5'-adenosyl)-pentaphosphatase activity"/>
    <property type="evidence" value="ECO:0007669"/>
    <property type="project" value="TreeGrafter"/>
</dbReference>
<dbReference type="CDD" id="cd03671">
    <property type="entry name" value="NUDIX_Ap4A_hydrolase_plant_like"/>
    <property type="match status" value="1"/>
</dbReference>
<comment type="function">
    <text evidence="4">Accelerates the degradation of transcripts by removing pyrophosphate from the 5'-end of triphosphorylated RNA, leading to a more labile monophosphorylated state that can stimulate subsequent ribonuclease cleavage.</text>
</comment>
<keyword evidence="3 4" id="KW-0378">Hydrolase</keyword>
<gene>
    <name evidence="4" type="primary">rppH</name>
    <name evidence="4" type="synonym">nudH</name>
    <name evidence="6" type="ORF">PR017_15415</name>
</gene>
<dbReference type="NCBIfam" id="NF001938">
    <property type="entry name" value="PRK00714.1-5"/>
    <property type="match status" value="1"/>
</dbReference>
<evidence type="ECO:0000256" key="4">
    <source>
        <dbReference type="HAMAP-Rule" id="MF_00298"/>
    </source>
</evidence>
<dbReference type="GO" id="GO:0019693">
    <property type="term" value="P:ribose phosphate metabolic process"/>
    <property type="evidence" value="ECO:0007669"/>
    <property type="project" value="TreeGrafter"/>
</dbReference>
<dbReference type="AlphaFoldDB" id="A0AAF1KS05"/>
<keyword evidence="7" id="KW-1185">Reference proteome</keyword>
<dbReference type="InterPro" id="IPR020476">
    <property type="entry name" value="Nudix_hydrolase"/>
</dbReference>
<evidence type="ECO:0000259" key="5">
    <source>
        <dbReference type="PROSITE" id="PS51462"/>
    </source>
</evidence>
<evidence type="ECO:0000313" key="6">
    <source>
        <dbReference type="EMBL" id="WFR97317.1"/>
    </source>
</evidence>
<dbReference type="PRINTS" id="PR00502">
    <property type="entry name" value="NUDIXFAMILY"/>
</dbReference>
<reference evidence="7" key="2">
    <citation type="journal article" date="2023" name="MicrobiologyOpen">
        <title>Genomics of the tumorigenes clade of the family Rhizobiaceae and description of Rhizobium rhododendri sp. nov.</title>
        <authorList>
            <person name="Kuzmanovic N."/>
            <person name="diCenzo G.C."/>
            <person name="Bunk B."/>
            <person name="Sproeer C."/>
            <person name="Fruehling A."/>
            <person name="Neumann-Schaal M."/>
            <person name="Overmann J."/>
            <person name="Smalla K."/>
        </authorList>
    </citation>
    <scope>NUCLEOTIDE SEQUENCE [LARGE SCALE GENOMIC DNA]</scope>
    <source>
        <strain evidence="7">1078</strain>
    </source>
</reference>
<dbReference type="PANTHER" id="PTHR11839">
    <property type="entry name" value="UDP/ADP-SUGAR PYROPHOSPHATASE"/>
    <property type="match status" value="1"/>
</dbReference>
<dbReference type="InterPro" id="IPR000086">
    <property type="entry name" value="NUDIX_hydrolase_dom"/>
</dbReference>
<dbReference type="SUPFAM" id="SSF55811">
    <property type="entry name" value="Nudix"/>
    <property type="match status" value="1"/>
</dbReference>
<sequence length="180" mass="20383">MSKNPNPLKAEDLPYRPCVGVMILNAEGLVWAGRRIPIGNSEYDGSENLWQMPQGGIDEGEDPLEAAYRELYEETGMKTVTLLAEASGWINYDLPPELIGIGLRGKFRGQTQRWFAFRFDGDESEIAINPPPGGHEPEFDQWEWKPMEELPELIVTFKRGVYERVVAEFRHLATLGKSSD</sequence>
<comment type="cofactor">
    <cofactor evidence="2">
        <name>Mg(2+)</name>
        <dbReference type="ChEBI" id="CHEBI:18420"/>
    </cofactor>
</comment>
<protein>
    <recommendedName>
        <fullName evidence="4">RNA pyrophosphohydrolase</fullName>
        <ecNumber evidence="4">3.6.1.-</ecNumber>
    </recommendedName>
    <alternativeName>
        <fullName evidence="4">(Di)nucleoside polyphosphate hydrolase</fullName>
    </alternativeName>
</protein>
<reference evidence="6 7" key="1">
    <citation type="journal article" date="2018" name="Sci. Rep.">
        <title>Rhizobium tumorigenes sp. nov., a novel plant tumorigenic bacterium isolated from cane gall tumors on thornless blackberry.</title>
        <authorList>
            <person name="Kuzmanovi N."/>
            <person name="Smalla K."/>
            <person name="Gronow S."/>
            <person name="PuBawska J."/>
        </authorList>
    </citation>
    <scope>NUCLEOTIDE SEQUENCE [LARGE SCALE GENOMIC DNA]</scope>
    <source>
        <strain evidence="6 7">1078</strain>
    </source>
</reference>
<evidence type="ECO:0000256" key="2">
    <source>
        <dbReference type="ARBA" id="ARBA00001946"/>
    </source>
</evidence>
<comment type="cofactor">
    <cofactor evidence="1">
        <name>Mn(2+)</name>
        <dbReference type="ChEBI" id="CHEBI:29035"/>
    </cofactor>
</comment>
<proteinExistence type="inferred from homology"/>
<dbReference type="Gene3D" id="3.90.79.10">
    <property type="entry name" value="Nucleoside Triphosphate Pyrophosphohydrolase"/>
    <property type="match status" value="1"/>
</dbReference>
<feature type="short sequence motif" description="Nudix box" evidence="4">
    <location>
        <begin position="55"/>
        <end position="76"/>
    </location>
</feature>
<feature type="domain" description="Nudix hydrolase" evidence="5">
    <location>
        <begin position="14"/>
        <end position="167"/>
    </location>
</feature>
<comment type="cofactor">
    <cofactor evidence="4">
        <name>a divalent metal cation</name>
        <dbReference type="ChEBI" id="CHEBI:60240"/>
    </cofactor>
</comment>
<dbReference type="Proteomes" id="UP000249499">
    <property type="component" value="Chromosome"/>
</dbReference>
<dbReference type="InterPro" id="IPR015797">
    <property type="entry name" value="NUDIX_hydrolase-like_dom_sf"/>
</dbReference>
<name>A0AAF1KS05_9HYPH</name>
<dbReference type="PANTHER" id="PTHR11839:SF22">
    <property type="entry name" value="NUDIX HYDROLASE 26, CHLOROPLASTIC"/>
    <property type="match status" value="1"/>
</dbReference>
<dbReference type="InterPro" id="IPR020084">
    <property type="entry name" value="NUDIX_hydrolase_CS"/>
</dbReference>
<dbReference type="KEGG" id="rtu:PR017_15415"/>
<dbReference type="PROSITE" id="PS00893">
    <property type="entry name" value="NUDIX_BOX"/>
    <property type="match status" value="1"/>
</dbReference>
<dbReference type="HAMAP" id="MF_00298">
    <property type="entry name" value="Nudix_RppH"/>
    <property type="match status" value="1"/>
</dbReference>